<dbReference type="EMBL" id="CP001964">
    <property type="protein sequence ID" value="ADG73379.1"/>
    <property type="molecule type" value="Genomic_DNA"/>
</dbReference>
<dbReference type="Proteomes" id="UP000000849">
    <property type="component" value="Chromosome"/>
</dbReference>
<name>D5UHV5_CELFN</name>
<dbReference type="RefSeq" id="WP_013115713.1">
    <property type="nucleotide sequence ID" value="NC_014151.1"/>
</dbReference>
<dbReference type="KEGG" id="cfl:Cfla_0464"/>
<organism evidence="2 3">
    <name type="scientific">Cellulomonas flavigena (strain ATCC 482 / DSM 20109 / BCRC 11376 / JCM 18109 / NBRC 3775 / NCIMB 8073 / NRS 134)</name>
    <dbReference type="NCBI Taxonomy" id="446466"/>
    <lineage>
        <taxon>Bacteria</taxon>
        <taxon>Bacillati</taxon>
        <taxon>Actinomycetota</taxon>
        <taxon>Actinomycetes</taxon>
        <taxon>Micrococcales</taxon>
        <taxon>Cellulomonadaceae</taxon>
        <taxon>Cellulomonas</taxon>
    </lineage>
</organism>
<evidence type="ECO:0000256" key="1">
    <source>
        <dbReference type="SAM" id="MobiDB-lite"/>
    </source>
</evidence>
<proteinExistence type="predicted"/>
<sequence length="50" mass="5190">MSETLPDSFDEKQPDVPSLGVDPDPLPDDHEGDAPEGADGTGSPDVPRTS</sequence>
<keyword evidence="3" id="KW-1185">Reference proteome</keyword>
<evidence type="ECO:0000313" key="2">
    <source>
        <dbReference type="EMBL" id="ADG73379.1"/>
    </source>
</evidence>
<protein>
    <submittedName>
        <fullName evidence="2">ATPase involved in chromosome partitioning</fullName>
    </submittedName>
</protein>
<evidence type="ECO:0000313" key="3">
    <source>
        <dbReference type="Proteomes" id="UP000000849"/>
    </source>
</evidence>
<dbReference type="AlphaFoldDB" id="D5UHV5"/>
<dbReference type="HOGENOM" id="CLU_3115939_0_0_11"/>
<feature type="region of interest" description="Disordered" evidence="1">
    <location>
        <begin position="1"/>
        <end position="50"/>
    </location>
</feature>
<reference evidence="2 3" key="1">
    <citation type="journal article" date="2010" name="Stand. Genomic Sci.">
        <title>Complete genome sequence of Cellulomonas flavigena type strain (134).</title>
        <authorList>
            <person name="Abt B."/>
            <person name="Foster B."/>
            <person name="Lapidus A."/>
            <person name="Clum A."/>
            <person name="Sun H."/>
            <person name="Pukall R."/>
            <person name="Lucas S."/>
            <person name="Glavina Del Rio T."/>
            <person name="Nolan M."/>
            <person name="Tice H."/>
            <person name="Cheng J.F."/>
            <person name="Pitluck S."/>
            <person name="Liolios K."/>
            <person name="Ivanova N."/>
            <person name="Mavromatis K."/>
            <person name="Ovchinnikova G."/>
            <person name="Pati A."/>
            <person name="Goodwin L."/>
            <person name="Chen A."/>
            <person name="Palaniappan K."/>
            <person name="Land M."/>
            <person name="Hauser L."/>
            <person name="Chang Y.J."/>
            <person name="Jeffries C.D."/>
            <person name="Rohde M."/>
            <person name="Goker M."/>
            <person name="Woyke T."/>
            <person name="Bristow J."/>
            <person name="Eisen J.A."/>
            <person name="Markowitz V."/>
            <person name="Hugenholtz P."/>
            <person name="Kyrpides N.C."/>
            <person name="Klenk H.P."/>
        </authorList>
    </citation>
    <scope>NUCLEOTIDE SEQUENCE [LARGE SCALE GENOMIC DNA]</scope>
    <source>
        <strain evidence="3">ATCC 482 / DSM 20109 / BCRC 11376 / JCM 18109 / NBRC 3775 / NCIMB 8073 / NRS 134</strain>
    </source>
</reference>
<gene>
    <name evidence="2" type="ordered locus">Cfla_0464</name>
</gene>
<dbReference type="STRING" id="446466.Cfla_0464"/>
<dbReference type="OrthoDB" id="4829393at2"/>
<accession>D5UHV5</accession>